<dbReference type="PRINTS" id="PR00415">
    <property type="entry name" value="ACONITASE"/>
</dbReference>
<dbReference type="GO" id="GO:0003994">
    <property type="term" value="F:aconitate hydratase activity"/>
    <property type="evidence" value="ECO:0007669"/>
    <property type="project" value="TreeGrafter"/>
</dbReference>
<dbReference type="SUPFAM" id="SSF53732">
    <property type="entry name" value="Aconitase iron-sulfur domain"/>
    <property type="match status" value="1"/>
</dbReference>
<feature type="domain" description="Aconitase/3-isopropylmalate dehydratase large subunit alpha/beta/alpha" evidence="4">
    <location>
        <begin position="59"/>
        <end position="251"/>
    </location>
</feature>
<dbReference type="Pfam" id="PF00330">
    <property type="entry name" value="Aconitase"/>
    <property type="match status" value="1"/>
</dbReference>
<keyword evidence="6" id="KW-1185">Reference proteome</keyword>
<evidence type="ECO:0000256" key="3">
    <source>
        <dbReference type="ARBA" id="ARBA00023014"/>
    </source>
</evidence>
<keyword evidence="3" id="KW-0411">Iron-sulfur</keyword>
<evidence type="ECO:0000313" key="5">
    <source>
        <dbReference type="EMBL" id="VDN15629.1"/>
    </source>
</evidence>
<dbReference type="InterPro" id="IPR036008">
    <property type="entry name" value="Aconitase_4Fe-4S_dom"/>
</dbReference>
<evidence type="ECO:0000313" key="6">
    <source>
        <dbReference type="Proteomes" id="UP000281553"/>
    </source>
</evidence>
<dbReference type="EMBL" id="UYRU01063126">
    <property type="protein sequence ID" value="VDN15629.1"/>
    <property type="molecule type" value="Genomic_DNA"/>
</dbReference>
<dbReference type="OrthoDB" id="2224430at2759"/>
<dbReference type="AlphaFoldDB" id="A0A3P7P5H5"/>
<dbReference type="InterPro" id="IPR050926">
    <property type="entry name" value="Aconitase/IPM_isomerase"/>
</dbReference>
<dbReference type="GO" id="GO:0051539">
    <property type="term" value="F:4 iron, 4 sulfur cluster binding"/>
    <property type="evidence" value="ECO:0007669"/>
    <property type="project" value="TreeGrafter"/>
</dbReference>
<dbReference type="PANTHER" id="PTHR43160">
    <property type="entry name" value="ACONITATE HYDRATASE B"/>
    <property type="match status" value="1"/>
</dbReference>
<evidence type="ECO:0000256" key="2">
    <source>
        <dbReference type="ARBA" id="ARBA00023004"/>
    </source>
</evidence>
<dbReference type="InterPro" id="IPR015931">
    <property type="entry name" value="Acnase/IPM_dHydase_lsu_aba_1/3"/>
</dbReference>
<dbReference type="GO" id="GO:0005739">
    <property type="term" value="C:mitochondrion"/>
    <property type="evidence" value="ECO:0007669"/>
    <property type="project" value="TreeGrafter"/>
</dbReference>
<protein>
    <recommendedName>
        <fullName evidence="4">Aconitase/3-isopropylmalate dehydratase large subunit alpha/beta/alpha domain-containing protein</fullName>
    </recommendedName>
</protein>
<keyword evidence="2" id="KW-0408">Iron</keyword>
<dbReference type="GO" id="GO:0046872">
    <property type="term" value="F:metal ion binding"/>
    <property type="evidence" value="ECO:0007669"/>
    <property type="project" value="UniProtKB-KW"/>
</dbReference>
<dbReference type="PANTHER" id="PTHR43160:SF3">
    <property type="entry name" value="ACONITATE HYDRATASE, MITOCHONDRIAL"/>
    <property type="match status" value="1"/>
</dbReference>
<reference evidence="5 6" key="1">
    <citation type="submission" date="2018-11" db="EMBL/GenBank/DDBJ databases">
        <authorList>
            <consortium name="Pathogen Informatics"/>
        </authorList>
    </citation>
    <scope>NUCLEOTIDE SEQUENCE [LARGE SCALE GENOMIC DNA]</scope>
</reference>
<dbReference type="InterPro" id="IPR001030">
    <property type="entry name" value="Acoase/IPM_deHydtase_lsu_aba"/>
</dbReference>
<dbReference type="GO" id="GO:0005829">
    <property type="term" value="C:cytosol"/>
    <property type="evidence" value="ECO:0007669"/>
    <property type="project" value="TreeGrafter"/>
</dbReference>
<gene>
    <name evidence="5" type="ORF">DILT_LOCUS11460</name>
</gene>
<name>A0A3P7P5H5_DIBLA</name>
<dbReference type="GO" id="GO:0006099">
    <property type="term" value="P:tricarboxylic acid cycle"/>
    <property type="evidence" value="ECO:0007669"/>
    <property type="project" value="TreeGrafter"/>
</dbReference>
<organism evidence="5 6">
    <name type="scientific">Dibothriocephalus latus</name>
    <name type="common">Fish tapeworm</name>
    <name type="synonym">Diphyllobothrium latum</name>
    <dbReference type="NCBI Taxonomy" id="60516"/>
    <lineage>
        <taxon>Eukaryota</taxon>
        <taxon>Metazoa</taxon>
        <taxon>Spiralia</taxon>
        <taxon>Lophotrochozoa</taxon>
        <taxon>Platyhelminthes</taxon>
        <taxon>Cestoda</taxon>
        <taxon>Eucestoda</taxon>
        <taxon>Diphyllobothriidea</taxon>
        <taxon>Diphyllobothriidae</taxon>
        <taxon>Dibothriocephalus</taxon>
    </lineage>
</organism>
<dbReference type="Gene3D" id="3.30.499.10">
    <property type="entry name" value="Aconitase, domain 3"/>
    <property type="match status" value="1"/>
</dbReference>
<dbReference type="FunFam" id="3.30.499.10:FF:000004">
    <property type="entry name" value="Aconitate hydratase, mitochondrial"/>
    <property type="match status" value="1"/>
</dbReference>
<evidence type="ECO:0000259" key="4">
    <source>
        <dbReference type="Pfam" id="PF00330"/>
    </source>
</evidence>
<keyword evidence="1" id="KW-0479">Metal-binding</keyword>
<proteinExistence type="predicted"/>
<dbReference type="Proteomes" id="UP000281553">
    <property type="component" value="Unassembled WGS sequence"/>
</dbReference>
<accession>A0A3P7P5H5</accession>
<sequence>MLSLQKLISPPVTRILAQSAKMSSVPMSKFDDRHIDYDKLLHNLASAKQTLNRPLTLTEKVLYSHLADPKTKDIVRGSSYLNLNPDRVAMQDATAQMAILQFISSGLPRVAVPSTVHCDHLIVALKGGSEDLAAAEVSNKEVYDFLSSASAKYGIGFWKPGGLFFMTMFKQITTIHIILENYAYPGVLLIGTDSHTPNGGGLGGLCIGVGGADAVDVMAGLPWELKCPKVIGVELTGKMSGWTSPKDIILKDTLLSPDHGCKYDQLIKIDLNTLEPHVNGPYTPDLAHPISQAGSFFHFITACSSFYLRNVCFCQLTAS</sequence>
<evidence type="ECO:0000256" key="1">
    <source>
        <dbReference type="ARBA" id="ARBA00022723"/>
    </source>
</evidence>